<proteinExistence type="predicted"/>
<gene>
    <name evidence="2" type="ORF">HELGO_WM4838</name>
</gene>
<dbReference type="EMBL" id="CACVAU010000052">
    <property type="protein sequence ID" value="CAA6818042.1"/>
    <property type="molecule type" value="Genomic_DNA"/>
</dbReference>
<organism evidence="2">
    <name type="scientific">uncultured Sulfurovum sp</name>
    <dbReference type="NCBI Taxonomy" id="269237"/>
    <lineage>
        <taxon>Bacteria</taxon>
        <taxon>Pseudomonadati</taxon>
        <taxon>Campylobacterota</taxon>
        <taxon>Epsilonproteobacteria</taxon>
        <taxon>Campylobacterales</taxon>
        <taxon>Sulfurovaceae</taxon>
        <taxon>Sulfurovum</taxon>
        <taxon>environmental samples</taxon>
    </lineage>
</organism>
<name>A0A6S6TB34_9BACT</name>
<keyword evidence="1" id="KW-0732">Signal</keyword>
<dbReference type="AlphaFoldDB" id="A0A6S6TB34"/>
<feature type="chain" id="PRO_5027997549" evidence="1">
    <location>
        <begin position="21"/>
        <end position="179"/>
    </location>
</feature>
<sequence>MKTFKIILASTLLLNIYAMAQTAKIKEEKTKVIYGINEGTTIDKPAKPGLAVDLAYKSQHVAAGETSDVNITLITELKTGVLKVNLTPLDKTSITVAEQNLEFQLSNEINKLPIDVVVGTINNGTYYINLRLSVEGEGSRVLVVPVKVGTISSKISNKEVETTDKGLSISVSSAQEEIK</sequence>
<evidence type="ECO:0000256" key="1">
    <source>
        <dbReference type="SAM" id="SignalP"/>
    </source>
</evidence>
<accession>A0A6S6TB34</accession>
<reference evidence="2" key="1">
    <citation type="submission" date="2020-01" db="EMBL/GenBank/DDBJ databases">
        <authorList>
            <person name="Meier V. D."/>
            <person name="Meier V D."/>
        </authorList>
    </citation>
    <scope>NUCLEOTIDE SEQUENCE</scope>
    <source>
        <strain evidence="2">HLG_WM_MAG_05</strain>
    </source>
</reference>
<evidence type="ECO:0000313" key="2">
    <source>
        <dbReference type="EMBL" id="CAA6818042.1"/>
    </source>
</evidence>
<feature type="signal peptide" evidence="1">
    <location>
        <begin position="1"/>
        <end position="20"/>
    </location>
</feature>
<protein>
    <submittedName>
        <fullName evidence="2">Uncharacterized protein</fullName>
    </submittedName>
</protein>